<sequence>MSQSQSSAASSTISSVSSDMKSDISEQTVILNEGDSGLISPHEEDVKGQENLNDNMKFIDNENSDGDSSPKPSAHQQYVRPSKSQELKSDGEFAKVDIDIDDNMAYSLDQIPQRGSQPIETIIDDQVSRSLHNSPEHRSCDKAFIPGFISIDMKKVEEYRMMILP</sequence>
<feature type="region of interest" description="Disordered" evidence="1">
    <location>
        <begin position="1"/>
        <end position="92"/>
    </location>
</feature>
<proteinExistence type="predicted"/>
<evidence type="ECO:0000256" key="1">
    <source>
        <dbReference type="SAM" id="MobiDB-lite"/>
    </source>
</evidence>
<protein>
    <submittedName>
        <fullName evidence="2">Uncharacterized protein</fullName>
    </submittedName>
</protein>
<feature type="compositionally biased region" description="Basic and acidic residues" evidence="1">
    <location>
        <begin position="83"/>
        <end position="92"/>
    </location>
</feature>
<evidence type="ECO:0000313" key="3">
    <source>
        <dbReference type="Proteomes" id="UP000683360"/>
    </source>
</evidence>
<dbReference type="EMBL" id="CAJPWZ010000314">
    <property type="protein sequence ID" value="CAG2190112.1"/>
    <property type="molecule type" value="Genomic_DNA"/>
</dbReference>
<evidence type="ECO:0000313" key="2">
    <source>
        <dbReference type="EMBL" id="CAG2190112.1"/>
    </source>
</evidence>
<comment type="caution">
    <text evidence="2">The sequence shown here is derived from an EMBL/GenBank/DDBJ whole genome shotgun (WGS) entry which is preliminary data.</text>
</comment>
<gene>
    <name evidence="2" type="ORF">MEDL_5427</name>
</gene>
<accession>A0A8S3Q5P3</accession>
<dbReference type="AlphaFoldDB" id="A0A8S3Q5P3"/>
<keyword evidence="3" id="KW-1185">Reference proteome</keyword>
<dbReference type="Proteomes" id="UP000683360">
    <property type="component" value="Unassembled WGS sequence"/>
</dbReference>
<feature type="compositionally biased region" description="Low complexity" evidence="1">
    <location>
        <begin position="1"/>
        <end position="19"/>
    </location>
</feature>
<feature type="compositionally biased region" description="Polar residues" evidence="1">
    <location>
        <begin position="66"/>
        <end position="76"/>
    </location>
</feature>
<reference evidence="2" key="1">
    <citation type="submission" date="2021-03" db="EMBL/GenBank/DDBJ databases">
        <authorList>
            <person name="Bekaert M."/>
        </authorList>
    </citation>
    <scope>NUCLEOTIDE SEQUENCE</scope>
</reference>
<organism evidence="2 3">
    <name type="scientific">Mytilus edulis</name>
    <name type="common">Blue mussel</name>
    <dbReference type="NCBI Taxonomy" id="6550"/>
    <lineage>
        <taxon>Eukaryota</taxon>
        <taxon>Metazoa</taxon>
        <taxon>Spiralia</taxon>
        <taxon>Lophotrochozoa</taxon>
        <taxon>Mollusca</taxon>
        <taxon>Bivalvia</taxon>
        <taxon>Autobranchia</taxon>
        <taxon>Pteriomorphia</taxon>
        <taxon>Mytilida</taxon>
        <taxon>Mytiloidea</taxon>
        <taxon>Mytilidae</taxon>
        <taxon>Mytilinae</taxon>
        <taxon>Mytilus</taxon>
    </lineage>
</organism>
<name>A0A8S3Q5P3_MYTED</name>